<dbReference type="EMBL" id="CM042884">
    <property type="protein sequence ID" value="KAI4370978.1"/>
    <property type="molecule type" value="Genomic_DNA"/>
</dbReference>
<evidence type="ECO:0000313" key="1">
    <source>
        <dbReference type="EMBL" id="KAI4370978.1"/>
    </source>
</evidence>
<gene>
    <name evidence="1" type="ORF">MLD38_019263</name>
</gene>
<keyword evidence="2" id="KW-1185">Reference proteome</keyword>
<evidence type="ECO:0000313" key="2">
    <source>
        <dbReference type="Proteomes" id="UP001057402"/>
    </source>
</evidence>
<dbReference type="Proteomes" id="UP001057402">
    <property type="component" value="Chromosome 5"/>
</dbReference>
<proteinExistence type="predicted"/>
<sequence length="377" mass="41344">MGWTMGLNLLLLMAMVATNLLSVYHLSTTVRSPLPSPSSASPIPDHLLRQLRSLRSSISHLTPSSSASSSSSSSPPPPPSDLLLYSSLSPIASACHHHPSLLHSYMNYTPYSPCPRLDPTLVESLLLLGCHPLPRRRCFSPSNLPSPSSTLPHDPFPSSLPDSAVLWSKYSCKSFSCLNHYNPGLGFDMPRESSRFTSYSDELDLPVSQLVTLARSAGVPLRVGIDVGGGTGTFAATMKRDYNVTVVTTTMNLGAPYSEAAAIRGVVPMHMPLQQRLPVFDGTMDLVRCGRAVNRWIPDVVLEFMLFDFDRVLRGGGYLWIDHFFSKGVSLEKVYKPLIGKLGYKKVKWAIVDKTDTAGIKNKEVYLTALLQKPLTR</sequence>
<name>A0ACB9QWD5_9MYRT</name>
<comment type="caution">
    <text evidence="1">The sequence shown here is derived from an EMBL/GenBank/DDBJ whole genome shotgun (WGS) entry which is preliminary data.</text>
</comment>
<protein>
    <submittedName>
        <fullName evidence="1">Uncharacterized protein</fullName>
    </submittedName>
</protein>
<reference evidence="2" key="1">
    <citation type="journal article" date="2023" name="Front. Plant Sci.">
        <title>Chromosomal-level genome assembly of Melastoma candidum provides insights into trichome evolution.</title>
        <authorList>
            <person name="Zhong Y."/>
            <person name="Wu W."/>
            <person name="Sun C."/>
            <person name="Zou P."/>
            <person name="Liu Y."/>
            <person name="Dai S."/>
            <person name="Zhou R."/>
        </authorList>
    </citation>
    <scope>NUCLEOTIDE SEQUENCE [LARGE SCALE GENOMIC DNA]</scope>
</reference>
<accession>A0ACB9QWD5</accession>
<organism evidence="1 2">
    <name type="scientific">Melastoma candidum</name>
    <dbReference type="NCBI Taxonomy" id="119954"/>
    <lineage>
        <taxon>Eukaryota</taxon>
        <taxon>Viridiplantae</taxon>
        <taxon>Streptophyta</taxon>
        <taxon>Embryophyta</taxon>
        <taxon>Tracheophyta</taxon>
        <taxon>Spermatophyta</taxon>
        <taxon>Magnoliopsida</taxon>
        <taxon>eudicotyledons</taxon>
        <taxon>Gunneridae</taxon>
        <taxon>Pentapetalae</taxon>
        <taxon>rosids</taxon>
        <taxon>malvids</taxon>
        <taxon>Myrtales</taxon>
        <taxon>Melastomataceae</taxon>
        <taxon>Melastomatoideae</taxon>
        <taxon>Melastomateae</taxon>
        <taxon>Melastoma</taxon>
    </lineage>
</organism>